<accession>A0A497EK86</accession>
<proteinExistence type="predicted"/>
<evidence type="ECO:0000313" key="2">
    <source>
        <dbReference type="EMBL" id="RLE46999.1"/>
    </source>
</evidence>
<dbReference type="InterPro" id="IPR007712">
    <property type="entry name" value="RelE/ParE_toxin"/>
</dbReference>
<dbReference type="Proteomes" id="UP000278475">
    <property type="component" value="Unassembled WGS sequence"/>
</dbReference>
<gene>
    <name evidence="2" type="ORF">DRJ31_09430</name>
</gene>
<dbReference type="AlphaFoldDB" id="A0A497EK86"/>
<evidence type="ECO:0008006" key="4">
    <source>
        <dbReference type="Google" id="ProtNLM"/>
    </source>
</evidence>
<reference evidence="2 3" key="1">
    <citation type="submission" date="2018-06" db="EMBL/GenBank/DDBJ databases">
        <title>Extensive metabolic versatility and redundancy in microbially diverse, dynamic hydrothermal sediments.</title>
        <authorList>
            <person name="Dombrowski N."/>
            <person name="Teske A."/>
            <person name="Baker B.J."/>
        </authorList>
    </citation>
    <scope>NUCLEOTIDE SEQUENCE [LARGE SCALE GENOMIC DNA]</scope>
    <source>
        <strain evidence="2">B66_G16</strain>
    </source>
</reference>
<comment type="caution">
    <text evidence="2">The sequence shown here is derived from an EMBL/GenBank/DDBJ whole genome shotgun (WGS) entry which is preliminary data.</text>
</comment>
<dbReference type="SUPFAM" id="SSF143011">
    <property type="entry name" value="RelE-like"/>
    <property type="match status" value="1"/>
</dbReference>
<dbReference type="Gene3D" id="3.30.2310.20">
    <property type="entry name" value="RelE-like"/>
    <property type="match status" value="1"/>
</dbReference>
<organism evidence="2 3">
    <name type="scientific">Thermoproteota archaeon</name>
    <dbReference type="NCBI Taxonomy" id="2056631"/>
    <lineage>
        <taxon>Archaea</taxon>
        <taxon>Thermoproteota</taxon>
    </lineage>
</organism>
<name>A0A497EK86_9CREN</name>
<evidence type="ECO:0000256" key="1">
    <source>
        <dbReference type="ARBA" id="ARBA00022649"/>
    </source>
</evidence>
<sequence length="99" mass="11935">MEWTIVVTERFERYIRGIERKIAIRIIREIDVLKENPFKGKLLKGLVVRIGDNVFRVYSLRVGDYRVIYTVNPLEKKVYLLLVGHRDWIYKETERLLRG</sequence>
<dbReference type="EMBL" id="QMQV01000155">
    <property type="protein sequence ID" value="RLE46999.1"/>
    <property type="molecule type" value="Genomic_DNA"/>
</dbReference>
<protein>
    <recommendedName>
        <fullName evidence="4">Type II toxin-antitoxin system RelE/ParE family toxin</fullName>
    </recommendedName>
</protein>
<evidence type="ECO:0000313" key="3">
    <source>
        <dbReference type="Proteomes" id="UP000278475"/>
    </source>
</evidence>
<dbReference type="Pfam" id="PF05016">
    <property type="entry name" value="ParE_toxin"/>
    <property type="match status" value="1"/>
</dbReference>
<keyword evidence="1" id="KW-1277">Toxin-antitoxin system</keyword>
<dbReference type="InterPro" id="IPR035093">
    <property type="entry name" value="RelE/ParE_toxin_dom_sf"/>
</dbReference>